<dbReference type="PANTHER" id="PTHR45902">
    <property type="entry name" value="LATROPHILIN RECEPTOR-LIKE PROTEIN A"/>
    <property type="match status" value="1"/>
</dbReference>
<proteinExistence type="predicted"/>
<dbReference type="Proteomes" id="UP001152798">
    <property type="component" value="Chromosome 3"/>
</dbReference>
<reference evidence="8" key="1">
    <citation type="submission" date="2022-01" db="EMBL/GenBank/DDBJ databases">
        <authorList>
            <person name="King R."/>
        </authorList>
    </citation>
    <scope>NUCLEOTIDE SEQUENCE</scope>
</reference>
<feature type="transmembrane region" description="Helical" evidence="5">
    <location>
        <begin position="542"/>
        <end position="562"/>
    </location>
</feature>
<dbReference type="PANTHER" id="PTHR45902:SF4">
    <property type="entry name" value="G-PROTEIN COUPLED RECEPTORS FAMILY 2 PROFILE 2 DOMAIN-CONTAINING PROTEIN"/>
    <property type="match status" value="1"/>
</dbReference>
<organism evidence="8 9">
    <name type="scientific">Nezara viridula</name>
    <name type="common">Southern green stink bug</name>
    <name type="synonym">Cimex viridulus</name>
    <dbReference type="NCBI Taxonomy" id="85310"/>
    <lineage>
        <taxon>Eukaryota</taxon>
        <taxon>Metazoa</taxon>
        <taxon>Ecdysozoa</taxon>
        <taxon>Arthropoda</taxon>
        <taxon>Hexapoda</taxon>
        <taxon>Insecta</taxon>
        <taxon>Pterygota</taxon>
        <taxon>Neoptera</taxon>
        <taxon>Paraneoptera</taxon>
        <taxon>Hemiptera</taxon>
        <taxon>Heteroptera</taxon>
        <taxon>Panheteroptera</taxon>
        <taxon>Pentatomomorpha</taxon>
        <taxon>Pentatomoidea</taxon>
        <taxon>Pentatomidae</taxon>
        <taxon>Pentatominae</taxon>
        <taxon>Nezara</taxon>
    </lineage>
</organism>
<feature type="transmembrane region" description="Helical" evidence="5">
    <location>
        <begin position="492"/>
        <end position="521"/>
    </location>
</feature>
<dbReference type="Gene3D" id="1.20.1070.10">
    <property type="entry name" value="Rhodopsin 7-helix transmembrane proteins"/>
    <property type="match status" value="1"/>
</dbReference>
<accession>A0A9P0H8H0</accession>
<evidence type="ECO:0000313" key="9">
    <source>
        <dbReference type="Proteomes" id="UP001152798"/>
    </source>
</evidence>
<feature type="transmembrane region" description="Helical" evidence="5">
    <location>
        <begin position="340"/>
        <end position="361"/>
    </location>
</feature>
<evidence type="ECO:0000313" key="8">
    <source>
        <dbReference type="EMBL" id="CAH1397221.1"/>
    </source>
</evidence>
<feature type="domain" description="G-protein coupled receptors family 2 profile 2" evidence="7">
    <location>
        <begin position="338"/>
        <end position="593"/>
    </location>
</feature>
<feature type="transmembrane region" description="Helical" evidence="5">
    <location>
        <begin position="373"/>
        <end position="396"/>
    </location>
</feature>
<dbReference type="OrthoDB" id="6134459at2759"/>
<keyword evidence="6" id="KW-0732">Signal</keyword>
<dbReference type="PROSITE" id="PS50261">
    <property type="entry name" value="G_PROTEIN_RECEP_F2_4"/>
    <property type="match status" value="1"/>
</dbReference>
<dbReference type="InterPro" id="IPR017981">
    <property type="entry name" value="GPCR_2-like_7TM"/>
</dbReference>
<dbReference type="CDD" id="cd15039">
    <property type="entry name" value="7tmB3_Methuselah-like"/>
    <property type="match status" value="1"/>
</dbReference>
<dbReference type="InterPro" id="IPR000832">
    <property type="entry name" value="GPCR_2_secretin-like"/>
</dbReference>
<dbReference type="GO" id="GO:0016020">
    <property type="term" value="C:membrane"/>
    <property type="evidence" value="ECO:0007669"/>
    <property type="project" value="UniProtKB-SubCell"/>
</dbReference>
<sequence length="641" mass="73073">MMLRHFRCLLVFLLLCVIVLSKSIDDLVECGWDVLCDRKDPIPIPGNFTLASNISSRCFCDPECVKYGDCCLDRAPFPRQRSNKVFSCVPLSLNMSIYAVSNCVSGEEWRDLCEKETYSQPQEYYQDIPVYSNLTGLHYANYYCALCEPGLLKALLKGADVIELPKHSMKCSHNITIKMLRKHGKYQKGKLIWKVGHGFCAFSQTEMLKHGRPCIPSISTCPLDSDPQVAAKCAAYSLLITESNKVYRNPHCALCNGVNKSNMFCKYRHNDLILPSLSEIFTFDWSFSACNFPENMRWDIFRKKCTAVNCPISGSCKVTMCQDKKCFHRKHTLGRVIDGYLTYASLSISVVCLLIHVYLAIFISPPKNLPSKVVNSLAWSLLIAQTLFLCGIYSLVSLPHAICYSIAVTIQFFFLASFFWMNVISFDIFHTFSDSSLKNYTTKSYTKYALWSWGGAAIITTISIVADLTDFIPDNFRPQYTARHNYCWFGNWAGMGLFFFFPILITNILDMVLFFITICMFRRMQCNSHKINKSGRKEYNRLWLYIKLSTMMGTMWAVSILTSLSKKPDYHFPFTVLNGLQGAFIFIMFDLKITTIFNYFELMALKFLSMVVKGKKKALVNDDGNHVTISNSTISSSIGCE</sequence>
<name>A0A9P0H8H0_NEZVI</name>
<dbReference type="GO" id="GO:0007166">
    <property type="term" value="P:cell surface receptor signaling pathway"/>
    <property type="evidence" value="ECO:0007669"/>
    <property type="project" value="InterPro"/>
</dbReference>
<keyword evidence="3 5" id="KW-1133">Transmembrane helix</keyword>
<keyword evidence="2 5" id="KW-0812">Transmembrane</keyword>
<feature type="transmembrane region" description="Helical" evidence="5">
    <location>
        <begin position="582"/>
        <end position="600"/>
    </location>
</feature>
<protein>
    <recommendedName>
        <fullName evidence="7">G-protein coupled receptors family 2 profile 2 domain-containing protein</fullName>
    </recommendedName>
</protein>
<feature type="transmembrane region" description="Helical" evidence="5">
    <location>
        <begin position="402"/>
        <end position="429"/>
    </location>
</feature>
<evidence type="ECO:0000256" key="5">
    <source>
        <dbReference type="SAM" id="Phobius"/>
    </source>
</evidence>
<evidence type="ECO:0000256" key="6">
    <source>
        <dbReference type="SAM" id="SignalP"/>
    </source>
</evidence>
<evidence type="ECO:0000256" key="4">
    <source>
        <dbReference type="ARBA" id="ARBA00023136"/>
    </source>
</evidence>
<dbReference type="EMBL" id="OV725079">
    <property type="protein sequence ID" value="CAH1397221.1"/>
    <property type="molecule type" value="Genomic_DNA"/>
</dbReference>
<evidence type="ECO:0000256" key="3">
    <source>
        <dbReference type="ARBA" id="ARBA00022989"/>
    </source>
</evidence>
<dbReference type="GO" id="GO:0004930">
    <property type="term" value="F:G protein-coupled receptor activity"/>
    <property type="evidence" value="ECO:0007669"/>
    <property type="project" value="InterPro"/>
</dbReference>
<dbReference type="AlphaFoldDB" id="A0A9P0H8H0"/>
<evidence type="ECO:0000256" key="1">
    <source>
        <dbReference type="ARBA" id="ARBA00004141"/>
    </source>
</evidence>
<feature type="signal peptide" evidence="6">
    <location>
        <begin position="1"/>
        <end position="21"/>
    </location>
</feature>
<keyword evidence="9" id="KW-1185">Reference proteome</keyword>
<feature type="transmembrane region" description="Helical" evidence="5">
    <location>
        <begin position="450"/>
        <end position="472"/>
    </location>
</feature>
<evidence type="ECO:0000256" key="2">
    <source>
        <dbReference type="ARBA" id="ARBA00022692"/>
    </source>
</evidence>
<keyword evidence="4 5" id="KW-0472">Membrane</keyword>
<dbReference type="InterPro" id="IPR053231">
    <property type="entry name" value="GPCR_LN-TM7"/>
</dbReference>
<gene>
    <name evidence="8" type="ORF">NEZAVI_LOCUS7093</name>
</gene>
<evidence type="ECO:0000259" key="7">
    <source>
        <dbReference type="PROSITE" id="PS50261"/>
    </source>
</evidence>
<comment type="subcellular location">
    <subcellularLocation>
        <location evidence="1">Membrane</location>
        <topology evidence="1">Multi-pass membrane protein</topology>
    </subcellularLocation>
</comment>
<feature type="chain" id="PRO_5040392965" description="G-protein coupled receptors family 2 profile 2 domain-containing protein" evidence="6">
    <location>
        <begin position="22"/>
        <end position="641"/>
    </location>
</feature>
<dbReference type="Pfam" id="PF00002">
    <property type="entry name" value="7tm_2"/>
    <property type="match status" value="1"/>
</dbReference>